<dbReference type="PANTHER" id="PTHR43649">
    <property type="entry name" value="ARABINOSE-BINDING PROTEIN-RELATED"/>
    <property type="match status" value="1"/>
</dbReference>
<feature type="signal peptide" evidence="6">
    <location>
        <begin position="1"/>
        <end position="29"/>
    </location>
</feature>
<dbReference type="HOGENOM" id="CLU_031285_2_0_11"/>
<protein>
    <recommendedName>
        <fullName evidence="9">ABC transporter substrate-binding protein</fullName>
    </recommendedName>
</protein>
<keyword evidence="4" id="KW-0564">Palmitate</keyword>
<evidence type="ECO:0000256" key="6">
    <source>
        <dbReference type="SAM" id="SignalP"/>
    </source>
</evidence>
<evidence type="ECO:0000256" key="1">
    <source>
        <dbReference type="ARBA" id="ARBA00022475"/>
    </source>
</evidence>
<dbReference type="InterPro" id="IPR006059">
    <property type="entry name" value="SBP"/>
</dbReference>
<dbReference type="CDD" id="cd13585">
    <property type="entry name" value="PBP2_TMBP_like"/>
    <property type="match status" value="1"/>
</dbReference>
<evidence type="ECO:0000256" key="2">
    <source>
        <dbReference type="ARBA" id="ARBA00022729"/>
    </source>
</evidence>
<keyword evidence="8" id="KW-1185">Reference proteome</keyword>
<dbReference type="Gene3D" id="3.40.190.10">
    <property type="entry name" value="Periplasmic binding protein-like II"/>
    <property type="match status" value="1"/>
</dbReference>
<dbReference type="eggNOG" id="COG1653">
    <property type="taxonomic scope" value="Bacteria"/>
</dbReference>
<dbReference type="EMBL" id="JNBY01000073">
    <property type="protein sequence ID" value="KDN86099.1"/>
    <property type="molecule type" value="Genomic_DNA"/>
</dbReference>
<gene>
    <name evidence="7" type="ORF">KCH_19160</name>
</gene>
<dbReference type="AlphaFoldDB" id="A0A066Z1I0"/>
<organism evidence="7 8">
    <name type="scientific">Kitasatospora cheerisanensis KCTC 2395</name>
    <dbReference type="NCBI Taxonomy" id="1348663"/>
    <lineage>
        <taxon>Bacteria</taxon>
        <taxon>Bacillati</taxon>
        <taxon>Actinomycetota</taxon>
        <taxon>Actinomycetes</taxon>
        <taxon>Kitasatosporales</taxon>
        <taxon>Streptomycetaceae</taxon>
        <taxon>Kitasatospora</taxon>
    </lineage>
</organism>
<dbReference type="PANTHER" id="PTHR43649:SF33">
    <property type="entry name" value="POLYGALACTURONAN_RHAMNOGALACTURONAN-BINDING PROTEIN YTCQ"/>
    <property type="match status" value="1"/>
</dbReference>
<dbReference type="SUPFAM" id="SSF53850">
    <property type="entry name" value="Periplasmic binding protein-like II"/>
    <property type="match status" value="1"/>
</dbReference>
<dbReference type="PATRIC" id="fig|1348663.4.peg.1849"/>
<comment type="caution">
    <text evidence="7">The sequence shown here is derived from an EMBL/GenBank/DDBJ whole genome shotgun (WGS) entry which is preliminary data.</text>
</comment>
<keyword evidence="3" id="KW-0472">Membrane</keyword>
<sequence>MSSPALHRRRALRLAAAATATVLGVTLLAACGSDGDKSASGADAGSDGKPVSITFWGWAKGTKDVVQAFNASHPNIQVTFEEIPSGNAGGYAKISNAVKAGNAPDVFNVEYPQLPDFVSQGAVQDISKLVPADLKGKYLPQSMELTTLGGATWALPLDASPQALYYRKDLFEKAGVAVPKTWDEFKDAAAKLKAADANTRIATFFPDDPSTFEAMAWQAGAKWYGTSGDSWKVDMAGADTKKVADYWQGLIADDLIRVQPSFSQQWTASLQKGETAAYLGAAWGGGVLKSTLGTDPAANGKWAVAPMPSWDGQPASGMLGGTTFAVSKDSKKAKAAVEFATWATTTPEGIQARIASGSSSAYPADPELVPVAKAAFKTDFYGGQDIYAIYQDAAKAIKPNWSWGPTMGSTNSAMKDAFGKLGQGGTVPAAVDAAQQATLAELKNRGLKVAG</sequence>
<accession>A0A066Z1I0</accession>
<dbReference type="Pfam" id="PF01547">
    <property type="entry name" value="SBP_bac_1"/>
    <property type="match status" value="1"/>
</dbReference>
<dbReference type="PROSITE" id="PS51318">
    <property type="entry name" value="TAT"/>
    <property type="match status" value="1"/>
</dbReference>
<proteinExistence type="predicted"/>
<evidence type="ECO:0000256" key="4">
    <source>
        <dbReference type="ARBA" id="ARBA00023139"/>
    </source>
</evidence>
<keyword evidence="5" id="KW-0449">Lipoprotein</keyword>
<dbReference type="OrthoDB" id="2515046at2"/>
<dbReference type="InterPro" id="IPR006311">
    <property type="entry name" value="TAT_signal"/>
</dbReference>
<evidence type="ECO:0000256" key="3">
    <source>
        <dbReference type="ARBA" id="ARBA00023136"/>
    </source>
</evidence>
<evidence type="ECO:0008006" key="9">
    <source>
        <dbReference type="Google" id="ProtNLM"/>
    </source>
</evidence>
<name>A0A066Z1I0_9ACTN</name>
<dbReference type="InterPro" id="IPR050490">
    <property type="entry name" value="Bact_solute-bd_prot1"/>
</dbReference>
<dbReference type="Proteomes" id="UP000027178">
    <property type="component" value="Unassembled WGS sequence"/>
</dbReference>
<reference evidence="7 8" key="1">
    <citation type="submission" date="2014-05" db="EMBL/GenBank/DDBJ databases">
        <title>Draft Genome Sequence of Kitasatospora cheerisanensis KCTC 2395.</title>
        <authorList>
            <person name="Nam D.H."/>
        </authorList>
    </citation>
    <scope>NUCLEOTIDE SEQUENCE [LARGE SCALE GENOMIC DNA]</scope>
    <source>
        <strain evidence="7 8">KCTC 2395</strain>
    </source>
</reference>
<feature type="chain" id="PRO_5039419792" description="ABC transporter substrate-binding protein" evidence="6">
    <location>
        <begin position="30"/>
        <end position="451"/>
    </location>
</feature>
<evidence type="ECO:0000313" key="7">
    <source>
        <dbReference type="EMBL" id="KDN86099.1"/>
    </source>
</evidence>
<evidence type="ECO:0000313" key="8">
    <source>
        <dbReference type="Proteomes" id="UP000027178"/>
    </source>
</evidence>
<evidence type="ECO:0000256" key="5">
    <source>
        <dbReference type="ARBA" id="ARBA00023288"/>
    </source>
</evidence>
<keyword evidence="2 6" id="KW-0732">Signal</keyword>
<dbReference type="RefSeq" id="WP_035861119.1">
    <property type="nucleotide sequence ID" value="NZ_KK853997.1"/>
</dbReference>
<keyword evidence="1" id="KW-1003">Cell membrane</keyword>